<keyword evidence="1" id="KW-0812">Transmembrane</keyword>
<evidence type="ECO:0000313" key="3">
    <source>
        <dbReference type="Proteomes" id="UP000030520"/>
    </source>
</evidence>
<proteinExistence type="predicted"/>
<comment type="caution">
    <text evidence="2">The sequence shown here is derived from an EMBL/GenBank/DDBJ whole genome shotgun (WGS) entry which is preliminary data.</text>
</comment>
<accession>A0ABR4Y806</accession>
<organism evidence="2 3">
    <name type="scientific">Vibrio variabilis</name>
    <dbReference type="NCBI Taxonomy" id="990271"/>
    <lineage>
        <taxon>Bacteria</taxon>
        <taxon>Pseudomonadati</taxon>
        <taxon>Pseudomonadota</taxon>
        <taxon>Gammaproteobacteria</taxon>
        <taxon>Vibrionales</taxon>
        <taxon>Vibrionaceae</taxon>
        <taxon>Vibrio</taxon>
    </lineage>
</organism>
<dbReference type="EMBL" id="JRWM01000028">
    <property type="protein sequence ID" value="KHA59501.1"/>
    <property type="molecule type" value="Genomic_DNA"/>
</dbReference>
<dbReference type="Pfam" id="PF04964">
    <property type="entry name" value="Flp_Fap"/>
    <property type="match status" value="1"/>
</dbReference>
<evidence type="ECO:0000313" key="2">
    <source>
        <dbReference type="EMBL" id="KHA59501.1"/>
    </source>
</evidence>
<keyword evidence="3" id="KW-1185">Reference proteome</keyword>
<protein>
    <recommendedName>
        <fullName evidence="4">Flp pilus assembly protein</fullName>
    </recommendedName>
</protein>
<feature type="transmembrane region" description="Helical" evidence="1">
    <location>
        <begin position="25"/>
        <end position="44"/>
    </location>
</feature>
<sequence>MFNRVYSQLKLLFTEFRDDQRGVTAIEYVLILSVVAIMIISIFVTDTELQSSLINLFKRLTDTIDSA</sequence>
<dbReference type="Proteomes" id="UP000030520">
    <property type="component" value="Unassembled WGS sequence"/>
</dbReference>
<keyword evidence="1" id="KW-0472">Membrane</keyword>
<evidence type="ECO:0008006" key="4">
    <source>
        <dbReference type="Google" id="ProtNLM"/>
    </source>
</evidence>
<name>A0ABR4Y806_9VIBR</name>
<evidence type="ECO:0000256" key="1">
    <source>
        <dbReference type="SAM" id="Phobius"/>
    </source>
</evidence>
<dbReference type="RefSeq" id="WP_038216883.1">
    <property type="nucleotide sequence ID" value="NZ_JRWM01000028.1"/>
</dbReference>
<dbReference type="InterPro" id="IPR007047">
    <property type="entry name" value="Flp_Fap"/>
</dbReference>
<keyword evidence="1" id="KW-1133">Transmembrane helix</keyword>
<reference evidence="2 3" key="1">
    <citation type="submission" date="2014-10" db="EMBL/GenBank/DDBJ databases">
        <title>Genome sequencing of Vibrio variabilis T01.</title>
        <authorList>
            <person name="Chan K.-G."/>
            <person name="Mohamad N.I."/>
        </authorList>
    </citation>
    <scope>NUCLEOTIDE SEQUENCE [LARGE SCALE GENOMIC DNA]</scope>
    <source>
        <strain evidence="2 3">T01</strain>
    </source>
</reference>
<gene>
    <name evidence="2" type="ORF">NL53_17355</name>
</gene>